<dbReference type="OrthoDB" id="10425480at2759"/>
<evidence type="ECO:0000313" key="3">
    <source>
        <dbReference type="Proteomes" id="UP000683925"/>
    </source>
</evidence>
<name>A0A8S1WWX2_PAROT</name>
<comment type="caution">
    <text evidence="2">The sequence shown here is derived from an EMBL/GenBank/DDBJ whole genome shotgun (WGS) entry which is preliminary data.</text>
</comment>
<accession>A0A8S1WWX2</accession>
<keyword evidence="1" id="KW-0175">Coiled coil</keyword>
<dbReference type="EMBL" id="CAJJDP010000096">
    <property type="protein sequence ID" value="CAD8190306.1"/>
    <property type="molecule type" value="Genomic_DNA"/>
</dbReference>
<gene>
    <name evidence="2" type="ORF">POCTA_138.1.T0970076</name>
</gene>
<feature type="coiled-coil region" evidence="1">
    <location>
        <begin position="21"/>
        <end position="102"/>
    </location>
</feature>
<evidence type="ECO:0000313" key="2">
    <source>
        <dbReference type="EMBL" id="CAD8190306.1"/>
    </source>
</evidence>
<reference evidence="2" key="1">
    <citation type="submission" date="2021-01" db="EMBL/GenBank/DDBJ databases">
        <authorList>
            <consortium name="Genoscope - CEA"/>
            <person name="William W."/>
        </authorList>
    </citation>
    <scope>NUCLEOTIDE SEQUENCE</scope>
</reference>
<protein>
    <submittedName>
        <fullName evidence="2">Uncharacterized protein</fullName>
    </submittedName>
</protein>
<keyword evidence="3" id="KW-1185">Reference proteome</keyword>
<dbReference type="AlphaFoldDB" id="A0A8S1WWX2"/>
<dbReference type="Proteomes" id="UP000683925">
    <property type="component" value="Unassembled WGS sequence"/>
</dbReference>
<evidence type="ECO:0000256" key="1">
    <source>
        <dbReference type="SAM" id="Coils"/>
    </source>
</evidence>
<organism evidence="2 3">
    <name type="scientific">Paramecium octaurelia</name>
    <dbReference type="NCBI Taxonomy" id="43137"/>
    <lineage>
        <taxon>Eukaryota</taxon>
        <taxon>Sar</taxon>
        <taxon>Alveolata</taxon>
        <taxon>Ciliophora</taxon>
        <taxon>Intramacronucleata</taxon>
        <taxon>Oligohymenophorea</taxon>
        <taxon>Peniculida</taxon>
        <taxon>Parameciidae</taxon>
        <taxon>Paramecium</taxon>
    </lineage>
</organism>
<proteinExistence type="predicted"/>
<sequence length="378" mass="44721">MQSINNHTLSTPRQQAQIQQQQEVTNNYNKLMIQYSELEQEMYSQRTDTQTKYQSIVTKIDNIYNELTNNINQLQQSSRQDYQQLLEELKSQREQNIQMLQAIALRQQGNKQQQFYGHKQNLSDNQYDYIDLQEQQLLEELQTLDSYKQQKQDIHDPIPVSSRIQVNYLSPTSHQRISSNYNSIQQQKQHTPLQSTQYSQNAPQMQYLNQLRQNYGTIELPQNINTEQQQNSYLSAPQYSKRQSARGQGNYSYGEFQNKSPILITNEEQVVEQRNSYYPINASSQPDQQLSIKQQGHQLKYSDNFQGALPIHKHKPIFDQQITNKSRITEPNQEKQPINQIDQGYQILLTQQTPNRRIIINNNQVRFIKKKEFLIYLI</sequence>